<dbReference type="PANTHER" id="PTHR23048">
    <property type="entry name" value="MYOSIN LIGHT CHAIN 1, 3"/>
    <property type="match status" value="1"/>
</dbReference>
<evidence type="ECO:0000313" key="4">
    <source>
        <dbReference type="WBParaSite" id="MBELARI_LOCUS9976"/>
    </source>
</evidence>
<reference evidence="4" key="1">
    <citation type="submission" date="2024-02" db="UniProtKB">
        <authorList>
            <consortium name="WormBaseParasite"/>
        </authorList>
    </citation>
    <scope>IDENTIFICATION</scope>
</reference>
<evidence type="ECO:0000313" key="3">
    <source>
        <dbReference type="Proteomes" id="UP000887575"/>
    </source>
</evidence>
<organism evidence="3 4">
    <name type="scientific">Mesorhabditis belari</name>
    <dbReference type="NCBI Taxonomy" id="2138241"/>
    <lineage>
        <taxon>Eukaryota</taxon>
        <taxon>Metazoa</taxon>
        <taxon>Ecdysozoa</taxon>
        <taxon>Nematoda</taxon>
        <taxon>Chromadorea</taxon>
        <taxon>Rhabditida</taxon>
        <taxon>Rhabditina</taxon>
        <taxon>Rhabditomorpha</taxon>
        <taxon>Rhabditoidea</taxon>
        <taxon>Rhabditidae</taxon>
        <taxon>Mesorhabditinae</taxon>
        <taxon>Mesorhabditis</taxon>
    </lineage>
</organism>
<dbReference type="PANTHER" id="PTHR23048:SF13">
    <property type="entry name" value="EF-HAND DOMAIN-CONTAINING PROTEIN"/>
    <property type="match status" value="1"/>
</dbReference>
<feature type="domain" description="EF-hand" evidence="2">
    <location>
        <begin position="16"/>
        <end position="51"/>
    </location>
</feature>
<dbReference type="WBParaSite" id="MBELARI_LOCUS9976">
    <property type="protein sequence ID" value="MBELARI_LOCUS9976"/>
    <property type="gene ID" value="MBELARI_LOCUS9976"/>
</dbReference>
<feature type="domain" description="EF-hand" evidence="2">
    <location>
        <begin position="92"/>
        <end position="127"/>
    </location>
</feature>
<dbReference type="PROSITE" id="PS50222">
    <property type="entry name" value="EF_HAND_2"/>
    <property type="match status" value="2"/>
</dbReference>
<name>A0AAF3FSD4_9BILA</name>
<dbReference type="FunFam" id="1.10.238.10:FF:000003">
    <property type="entry name" value="Calmodulin A"/>
    <property type="match status" value="1"/>
</dbReference>
<accession>A0AAF3FSD4</accession>
<dbReference type="InterPro" id="IPR050230">
    <property type="entry name" value="CALM/Myosin/TropC-like"/>
</dbReference>
<dbReference type="SUPFAM" id="SSF47473">
    <property type="entry name" value="EF-hand"/>
    <property type="match status" value="1"/>
</dbReference>
<keyword evidence="1" id="KW-0677">Repeat</keyword>
<dbReference type="InterPro" id="IPR002048">
    <property type="entry name" value="EF_hand_dom"/>
</dbReference>
<dbReference type="InterPro" id="IPR011992">
    <property type="entry name" value="EF-hand-dom_pair"/>
</dbReference>
<dbReference type="GO" id="GO:0016460">
    <property type="term" value="C:myosin II complex"/>
    <property type="evidence" value="ECO:0007669"/>
    <property type="project" value="TreeGrafter"/>
</dbReference>
<dbReference type="Proteomes" id="UP000887575">
    <property type="component" value="Unassembled WGS sequence"/>
</dbReference>
<dbReference type="Gene3D" id="1.10.238.10">
    <property type="entry name" value="EF-hand"/>
    <property type="match status" value="2"/>
</dbReference>
<keyword evidence="3" id="KW-1185">Reference proteome</keyword>
<dbReference type="AlphaFoldDB" id="A0AAF3FSD4"/>
<evidence type="ECO:0000256" key="1">
    <source>
        <dbReference type="ARBA" id="ARBA00022737"/>
    </source>
</evidence>
<dbReference type="GO" id="GO:0005509">
    <property type="term" value="F:calcium ion binding"/>
    <property type="evidence" value="ECO:0007669"/>
    <property type="project" value="InterPro"/>
</dbReference>
<proteinExistence type="predicted"/>
<evidence type="ECO:0000259" key="2">
    <source>
        <dbReference type="PROSITE" id="PS50222"/>
    </source>
</evidence>
<sequence length="160" mass="17712">MPVDIPSTRSVTEQVMPVEDLPEIFNSLDTIGDGKIFVDQLGTCLRVAGLTPTEAILVKMTKQWAENSEARLSVQDVTPIYTNVKKEMGTDAAFETIHACLSHFDREGNGTITHADLRYILCSSGERLSDRELEQIIQGFFAADESNVSITELVKHIQSL</sequence>
<protein>
    <submittedName>
        <fullName evidence="4">EF-hand domain-containing protein</fullName>
    </submittedName>
</protein>